<evidence type="ECO:0000313" key="2">
    <source>
        <dbReference type="EMBL" id="VAW34883.1"/>
    </source>
</evidence>
<keyword evidence="2" id="KW-0012">Acyltransferase</keyword>
<sequence length="39" mass="3993">MTTQVYIIGAKRTAIGSFQGQFAHTSSPQLGAAAIKAAV</sequence>
<protein>
    <submittedName>
        <fullName evidence="2">3-ketoacyl-CoA thiolase @ Acetyl-CoA acetyltransferase</fullName>
        <ecNumber evidence="2">2.3.1.16</ecNumber>
        <ecNumber evidence="2">2.3.1.9</ecNumber>
    </submittedName>
</protein>
<keyword evidence="2" id="KW-0808">Transferase</keyword>
<dbReference type="SUPFAM" id="SSF53901">
    <property type="entry name" value="Thiolase-like"/>
    <property type="match status" value="1"/>
</dbReference>
<proteinExistence type="predicted"/>
<dbReference type="Gene3D" id="3.40.47.10">
    <property type="match status" value="1"/>
</dbReference>
<dbReference type="Pfam" id="PF00108">
    <property type="entry name" value="Thiolase_N"/>
    <property type="match status" value="1"/>
</dbReference>
<accession>A0A3B0V3D3</accession>
<dbReference type="InterPro" id="IPR020616">
    <property type="entry name" value="Thiolase_N"/>
</dbReference>
<dbReference type="EMBL" id="UOEW01000087">
    <property type="protein sequence ID" value="VAW34883.1"/>
    <property type="molecule type" value="Genomic_DNA"/>
</dbReference>
<dbReference type="InterPro" id="IPR016039">
    <property type="entry name" value="Thiolase-like"/>
</dbReference>
<evidence type="ECO:0000259" key="1">
    <source>
        <dbReference type="Pfam" id="PF00108"/>
    </source>
</evidence>
<dbReference type="EC" id="2.3.1.9" evidence="2"/>
<name>A0A3B0V3D3_9ZZZZ</name>
<dbReference type="EC" id="2.3.1.16" evidence="2"/>
<feature type="non-terminal residue" evidence="2">
    <location>
        <position position="39"/>
    </location>
</feature>
<dbReference type="AlphaFoldDB" id="A0A3B0V3D3"/>
<dbReference type="GO" id="GO:0003985">
    <property type="term" value="F:acetyl-CoA C-acetyltransferase activity"/>
    <property type="evidence" value="ECO:0007669"/>
    <property type="project" value="UniProtKB-EC"/>
</dbReference>
<feature type="domain" description="Thiolase N-terminal" evidence="1">
    <location>
        <begin position="5"/>
        <end position="39"/>
    </location>
</feature>
<organism evidence="2">
    <name type="scientific">hydrothermal vent metagenome</name>
    <dbReference type="NCBI Taxonomy" id="652676"/>
    <lineage>
        <taxon>unclassified sequences</taxon>
        <taxon>metagenomes</taxon>
        <taxon>ecological metagenomes</taxon>
    </lineage>
</organism>
<reference evidence="2" key="1">
    <citation type="submission" date="2018-06" db="EMBL/GenBank/DDBJ databases">
        <authorList>
            <person name="Zhirakovskaya E."/>
        </authorList>
    </citation>
    <scope>NUCLEOTIDE SEQUENCE</scope>
</reference>
<gene>
    <name evidence="2" type="ORF">MNBD_GAMMA01-616</name>
</gene>